<feature type="region of interest" description="Disordered" evidence="1">
    <location>
        <begin position="57"/>
        <end position="80"/>
    </location>
</feature>
<sequence length="123" mass="14147">MINVLMRIRPCMHSTCISARACGSNVSRAGFIEHSRGLASIRTLPWAPNKLRRWHASHQRRRPRLRRRSSTASALLRGTPSSGRVSAAAYTLRIVRALRIDPHARTYHIVLYIVHRARRYQAR</sequence>
<name>A0ABD2X7G5_9HYME</name>
<proteinExistence type="predicted"/>
<evidence type="ECO:0000313" key="2">
    <source>
        <dbReference type="EMBL" id="KAL3401346.1"/>
    </source>
</evidence>
<accession>A0ABD2X7G5</accession>
<comment type="caution">
    <text evidence="2">The sequence shown here is derived from an EMBL/GenBank/DDBJ whole genome shotgun (WGS) entry which is preliminary data.</text>
</comment>
<reference evidence="2 3" key="1">
    <citation type="journal article" date="2024" name="bioRxiv">
        <title>A reference genome for Trichogramma kaykai: A tiny desert-dwelling parasitoid wasp with competing sex-ratio distorters.</title>
        <authorList>
            <person name="Culotta J."/>
            <person name="Lindsey A.R."/>
        </authorList>
    </citation>
    <scope>NUCLEOTIDE SEQUENCE [LARGE SCALE GENOMIC DNA]</scope>
    <source>
        <strain evidence="2 3">KSX58</strain>
    </source>
</reference>
<dbReference type="EMBL" id="JBJJXI010000046">
    <property type="protein sequence ID" value="KAL3401346.1"/>
    <property type="molecule type" value="Genomic_DNA"/>
</dbReference>
<gene>
    <name evidence="2" type="ORF">TKK_005481</name>
</gene>
<keyword evidence="3" id="KW-1185">Reference proteome</keyword>
<protein>
    <submittedName>
        <fullName evidence="2">Uncharacterized protein</fullName>
    </submittedName>
</protein>
<feature type="compositionally biased region" description="Basic residues" evidence="1">
    <location>
        <begin position="57"/>
        <end position="69"/>
    </location>
</feature>
<evidence type="ECO:0000256" key="1">
    <source>
        <dbReference type="SAM" id="MobiDB-lite"/>
    </source>
</evidence>
<dbReference type="AlphaFoldDB" id="A0ABD2X7G5"/>
<evidence type="ECO:0000313" key="3">
    <source>
        <dbReference type="Proteomes" id="UP001627154"/>
    </source>
</evidence>
<organism evidence="2 3">
    <name type="scientific">Trichogramma kaykai</name>
    <dbReference type="NCBI Taxonomy" id="54128"/>
    <lineage>
        <taxon>Eukaryota</taxon>
        <taxon>Metazoa</taxon>
        <taxon>Ecdysozoa</taxon>
        <taxon>Arthropoda</taxon>
        <taxon>Hexapoda</taxon>
        <taxon>Insecta</taxon>
        <taxon>Pterygota</taxon>
        <taxon>Neoptera</taxon>
        <taxon>Endopterygota</taxon>
        <taxon>Hymenoptera</taxon>
        <taxon>Apocrita</taxon>
        <taxon>Proctotrupomorpha</taxon>
        <taxon>Chalcidoidea</taxon>
        <taxon>Trichogrammatidae</taxon>
        <taxon>Trichogramma</taxon>
    </lineage>
</organism>
<dbReference type="Proteomes" id="UP001627154">
    <property type="component" value="Unassembled WGS sequence"/>
</dbReference>